<organism evidence="2 3">
    <name type="scientific">Streptomyces laurentii</name>
    <dbReference type="NCBI Taxonomy" id="39478"/>
    <lineage>
        <taxon>Bacteria</taxon>
        <taxon>Bacillati</taxon>
        <taxon>Actinomycetota</taxon>
        <taxon>Actinomycetes</taxon>
        <taxon>Kitasatosporales</taxon>
        <taxon>Streptomycetaceae</taxon>
        <taxon>Streptomyces</taxon>
    </lineage>
</organism>
<feature type="region of interest" description="Disordered" evidence="1">
    <location>
        <begin position="501"/>
        <end position="520"/>
    </location>
</feature>
<dbReference type="EMBL" id="AP017424">
    <property type="protein sequence ID" value="BAU81480.1"/>
    <property type="molecule type" value="Genomic_DNA"/>
</dbReference>
<reference evidence="2 3" key="1">
    <citation type="journal article" date="2016" name="Genome Announc.">
        <title>Complete Genome Sequence of Thiostrepton-Producing Streptomyces laurentii ATCC 31255.</title>
        <authorList>
            <person name="Doi K."/>
            <person name="Fujino Y."/>
            <person name="Nagayoshi Y."/>
            <person name="Ohshima T."/>
            <person name="Ogata S."/>
        </authorList>
    </citation>
    <scope>NUCLEOTIDE SEQUENCE [LARGE SCALE GENOMIC DNA]</scope>
    <source>
        <strain evidence="2 3">ATCC 31255</strain>
    </source>
</reference>
<dbReference type="InterPro" id="IPR011990">
    <property type="entry name" value="TPR-like_helical_dom_sf"/>
</dbReference>
<sequence length="1009" mass="109836">MLDTPEAVFEALRENHERPYGLQRTVTAEELVEAAEAFEKPDVLVTALLELMSAYEYTGEHRKAPVVFARLLKLWDTTPESFSEWEAHHVFWNFKWVTTSLLQVPEVPLATVQGWTDRMRERYEAAGHGVQPVATMRYHIAAHTGVGIEDAYDLWATRPRTKLSDCEACETRRFASHLVRTGDDKAALDAWGPVFDRSQSCSEEPKTSQARALLPLLRTGRLDEARSFHLAGYRQVRGNTGTQNEVGLHLEFCALSRNEGRGLEILAENRPLFASDSAPLDHLDFLTGVEVLLARLDEDGHADTAVAGPAGREWTAGTLLAHVRAEADRLAAAFDARNGTGTVGDRRRERLARRPLLDEPLPLGLRATLARTAGATTPGPAPAPALATVTAVPDDFVTLVHEARRLDLEGHPGAGRLWIRIGERLADGTAPDPVPYGDELGPEERLRAELAEHEAFRNGMTDRHHEGLAWLNRAAGLYERAGMPWHALSARTRGLAWGTYQGGENENEAEGGAGNGTDTAEDMRAGLDALLRDAERLTTEAPFTGENAGAGEAAFGADLGKARAVEYLTVLNARAYAAFQEAMAEEPEPSDASLARAEEHTRTLRTEAERLNLPHQVANARQYAADMAGRGGDLDRAEAELRAALRDVAAAGRPWRGSRPRAQLARLLMAKDQPAEAAELLHQAIADAVRHDDTEFPLAPTYAMLGHAASHLGDFGGAVRHLSEAAARFDQAGEPDDATDARLQLADVLARSGQQADAVAVLESVLSGARDETAPAPDDRLLAQVRLTLARGLRDLEEYLPAAEEFLRLADTVAGWEDDRHIHTMVAADAAVALAMADRWEAADTAYARAVAAHEEAPNWPRIAEMAREFARLTMMSRDTEGLDTALEHLARADAVLAAVPEDTTDFAHWYETGQVHYRRARVLAGADRHPEALAEAEAAVAAYERGGENGGFPRAEATRIAALIEGNGLERLNDAITRLTGEIARCRAAGMEEAAGILDALRQDYLSR</sequence>
<protein>
    <recommendedName>
        <fullName evidence="4">Tetratricopeptide repeat protein</fullName>
    </recommendedName>
</protein>
<evidence type="ECO:0000313" key="3">
    <source>
        <dbReference type="Proteomes" id="UP000217676"/>
    </source>
</evidence>
<name>A0A160NV71_STRLU</name>
<gene>
    <name evidence="2" type="ORF">SLA_0525</name>
</gene>
<evidence type="ECO:0000256" key="1">
    <source>
        <dbReference type="SAM" id="MobiDB-lite"/>
    </source>
</evidence>
<accession>A0A160NV71</accession>
<dbReference type="SUPFAM" id="SSF48452">
    <property type="entry name" value="TPR-like"/>
    <property type="match status" value="1"/>
</dbReference>
<evidence type="ECO:0000313" key="2">
    <source>
        <dbReference type="EMBL" id="BAU81480.1"/>
    </source>
</evidence>
<proteinExistence type="predicted"/>
<dbReference type="Proteomes" id="UP000217676">
    <property type="component" value="Chromosome"/>
</dbReference>
<keyword evidence="3" id="KW-1185">Reference proteome</keyword>
<evidence type="ECO:0008006" key="4">
    <source>
        <dbReference type="Google" id="ProtNLM"/>
    </source>
</evidence>
<dbReference type="KEGG" id="slau:SLA_0525"/>
<dbReference type="AlphaFoldDB" id="A0A160NV71"/>
<dbReference type="Gene3D" id="1.25.40.10">
    <property type="entry name" value="Tetratricopeptide repeat domain"/>
    <property type="match status" value="1"/>
</dbReference>